<organism evidence="3 4">
    <name type="scientific">Lacticaseibacillus camelliae DSM 22697 = JCM 13995</name>
    <dbReference type="NCBI Taxonomy" id="1423730"/>
    <lineage>
        <taxon>Bacteria</taxon>
        <taxon>Bacillati</taxon>
        <taxon>Bacillota</taxon>
        <taxon>Bacilli</taxon>
        <taxon>Lactobacillales</taxon>
        <taxon>Lactobacillaceae</taxon>
        <taxon>Lacticaseibacillus</taxon>
    </lineage>
</organism>
<name>A0A0R2FAA3_9LACO</name>
<dbReference type="AlphaFoldDB" id="A0A0R2FAA3"/>
<evidence type="ECO:0000313" key="3">
    <source>
        <dbReference type="EMBL" id="KRN25280.1"/>
    </source>
</evidence>
<gene>
    <name evidence="3" type="ORF">FC75_GL000763</name>
</gene>
<protein>
    <submittedName>
        <fullName evidence="3">Uncharacterized protein</fullName>
    </submittedName>
</protein>
<dbReference type="InterPro" id="IPR025672">
    <property type="entry name" value="Sigma_reg_C_dom"/>
</dbReference>
<dbReference type="EMBL" id="AYZJ01000015">
    <property type="protein sequence ID" value="KRN25280.1"/>
    <property type="molecule type" value="Genomic_DNA"/>
</dbReference>
<sequence length="287" mass="31511">MMAVIAAIVVIILVPLGYGGLNKLAGRQSAALFDQLNAYHTVAEPNVNVSSEMLANDTSFGGNVVTKEYKDIDGYPVPWGTYTSHYTNLRWQLDESFYAQTVERRDQHFGRQAFQPGTAQKIARFYTGTKGLPNEAETLASLPDHVGEIAVTFKHGYTYAALKQLLPKSLNLRWAYLFNDTAHVSISGDVAHPRTAESPIGMALNGDATPQSQAKYWRKALSQYWTGAKHNQAYEYAMKTPAKQLKFKGVILTGTTESLAKVATADYVAGTSVGVTVPRVPYITPTR</sequence>
<evidence type="ECO:0000259" key="1">
    <source>
        <dbReference type="Pfam" id="PF13791"/>
    </source>
</evidence>
<reference evidence="3 4" key="1">
    <citation type="journal article" date="2015" name="Genome Announc.">
        <title>Expanding the biotechnology potential of lactobacilli through comparative genomics of 213 strains and associated genera.</title>
        <authorList>
            <person name="Sun Z."/>
            <person name="Harris H.M."/>
            <person name="McCann A."/>
            <person name="Guo C."/>
            <person name="Argimon S."/>
            <person name="Zhang W."/>
            <person name="Yang X."/>
            <person name="Jeffery I.B."/>
            <person name="Cooney J.C."/>
            <person name="Kagawa T.F."/>
            <person name="Liu W."/>
            <person name="Song Y."/>
            <person name="Salvetti E."/>
            <person name="Wrobel A."/>
            <person name="Rasinkangas P."/>
            <person name="Parkhill J."/>
            <person name="Rea M.C."/>
            <person name="O'Sullivan O."/>
            <person name="Ritari J."/>
            <person name="Douillard F.P."/>
            <person name="Paul Ross R."/>
            <person name="Yang R."/>
            <person name="Briner A.E."/>
            <person name="Felis G.E."/>
            <person name="de Vos W.M."/>
            <person name="Barrangou R."/>
            <person name="Klaenhammer T.R."/>
            <person name="Caufield P.W."/>
            <person name="Cui Y."/>
            <person name="Zhang H."/>
            <person name="O'Toole P.W."/>
        </authorList>
    </citation>
    <scope>NUCLEOTIDE SEQUENCE [LARGE SCALE GENOMIC DNA]</scope>
    <source>
        <strain evidence="3 4">DSM 22697</strain>
    </source>
</reference>
<comment type="caution">
    <text evidence="3">The sequence shown here is derived from an EMBL/GenBank/DDBJ whole genome shotgun (WGS) entry which is preliminary data.</text>
</comment>
<accession>A0A0R2FAA3</accession>
<feature type="domain" description="Sigma factor regulator N-terminal" evidence="2">
    <location>
        <begin position="3"/>
        <end position="77"/>
    </location>
</feature>
<dbReference type="STRING" id="1423730.FC75_GL000763"/>
<dbReference type="InterPro" id="IPR029101">
    <property type="entry name" value="Sigma_reg_N"/>
</dbReference>
<dbReference type="Proteomes" id="UP000050865">
    <property type="component" value="Unassembled WGS sequence"/>
</dbReference>
<evidence type="ECO:0000259" key="2">
    <source>
        <dbReference type="Pfam" id="PF13800"/>
    </source>
</evidence>
<keyword evidence="4" id="KW-1185">Reference proteome</keyword>
<feature type="domain" description="Sigma factor regulator C-terminal" evidence="1">
    <location>
        <begin position="140"/>
        <end position="275"/>
    </location>
</feature>
<dbReference type="PATRIC" id="fig|1423730.4.peg.798"/>
<dbReference type="Pfam" id="PF13800">
    <property type="entry name" value="Sigma_reg_N"/>
    <property type="match status" value="1"/>
</dbReference>
<dbReference type="Pfam" id="PF13791">
    <property type="entry name" value="Sigma_reg_C"/>
    <property type="match status" value="1"/>
</dbReference>
<proteinExistence type="predicted"/>
<evidence type="ECO:0000313" key="4">
    <source>
        <dbReference type="Proteomes" id="UP000050865"/>
    </source>
</evidence>